<dbReference type="InterPro" id="IPR032710">
    <property type="entry name" value="NTF2-like_dom_sf"/>
</dbReference>
<proteinExistence type="predicted"/>
<gene>
    <name evidence="1" type="ORF">Clacol_007235</name>
</gene>
<dbReference type="PANTHER" id="PTHR38436">
    <property type="entry name" value="POLYKETIDE CYCLASE SNOAL-LIKE DOMAIN"/>
    <property type="match status" value="1"/>
</dbReference>
<dbReference type="AlphaFoldDB" id="A0AAV5AJW7"/>
<accession>A0AAV5AJW7</accession>
<evidence type="ECO:0008006" key="3">
    <source>
        <dbReference type="Google" id="ProtNLM"/>
    </source>
</evidence>
<dbReference type="InterPro" id="IPR009959">
    <property type="entry name" value="Cyclase_SnoaL-like"/>
</dbReference>
<evidence type="ECO:0000313" key="2">
    <source>
        <dbReference type="Proteomes" id="UP001050691"/>
    </source>
</evidence>
<name>A0AAV5AJW7_9AGAM</name>
<keyword evidence="2" id="KW-1185">Reference proteome</keyword>
<dbReference type="EMBL" id="BPWL01000008">
    <property type="protein sequence ID" value="GJJ12988.1"/>
    <property type="molecule type" value="Genomic_DNA"/>
</dbReference>
<reference evidence="1" key="1">
    <citation type="submission" date="2021-10" db="EMBL/GenBank/DDBJ databases">
        <title>De novo Genome Assembly of Clathrus columnatus (Basidiomycota, Fungi) Using Illumina and Nanopore Sequence Data.</title>
        <authorList>
            <person name="Ogiso-Tanaka E."/>
            <person name="Itagaki H."/>
            <person name="Hosoya T."/>
            <person name="Hosaka K."/>
        </authorList>
    </citation>
    <scope>NUCLEOTIDE SEQUENCE</scope>
    <source>
        <strain evidence="1">MO-923</strain>
    </source>
</reference>
<dbReference type="GO" id="GO:0030638">
    <property type="term" value="P:polyketide metabolic process"/>
    <property type="evidence" value="ECO:0007669"/>
    <property type="project" value="InterPro"/>
</dbReference>
<dbReference type="SUPFAM" id="SSF54427">
    <property type="entry name" value="NTF2-like"/>
    <property type="match status" value="1"/>
</dbReference>
<protein>
    <recommendedName>
        <fullName evidence="3">Carboxymethylenebutenolidase</fullName>
    </recommendedName>
</protein>
<sequence length="398" mass="44458">MPPTKYDPNSELEQPVTLPSAPQILLQSKSKIILQPPLSRRGHGPGLIVFLPDFQNTSLDEFKLTSKKLLDPEPVQKWAEEGFAVVGIYENQEQNIQDTLQLAISALIELDSVDIKDKFGVIIYDGERLPVVLEAIAKQQHITCLVSYGTPCDLECPVPLLSHIPNTALVPATNNHQSYTRYTYPTSGRFFVLPQCEDYHAGSAGVSHSRSLVFLRKHIGGPHFDLEAIWDEHTYFEFEIRSVAKTMGTMMTGGIGRDNLTAFYRDHFIFSNPADTSIEPVSRTVGADRIIDEFIFSLTHDRIVDWLLPGVAPTGKKLSIPMMSVVNVRGDRLYHEHIWWDQAGALKQVGILPSHLPHPLTGESTRLPITGIEAARLLVDETDGESNEMLEESWGVNQ</sequence>
<organism evidence="1 2">
    <name type="scientific">Clathrus columnatus</name>
    <dbReference type="NCBI Taxonomy" id="1419009"/>
    <lineage>
        <taxon>Eukaryota</taxon>
        <taxon>Fungi</taxon>
        <taxon>Dikarya</taxon>
        <taxon>Basidiomycota</taxon>
        <taxon>Agaricomycotina</taxon>
        <taxon>Agaricomycetes</taxon>
        <taxon>Phallomycetidae</taxon>
        <taxon>Phallales</taxon>
        <taxon>Clathraceae</taxon>
        <taxon>Clathrus</taxon>
    </lineage>
</organism>
<dbReference type="PANTHER" id="PTHR38436:SF3">
    <property type="entry name" value="CARBOXYMETHYLENEBUTENOLIDASE-RELATED"/>
    <property type="match status" value="1"/>
</dbReference>
<dbReference type="Gene3D" id="3.10.450.50">
    <property type="match status" value="1"/>
</dbReference>
<dbReference type="Proteomes" id="UP001050691">
    <property type="component" value="Unassembled WGS sequence"/>
</dbReference>
<comment type="caution">
    <text evidence="1">The sequence shown here is derived from an EMBL/GenBank/DDBJ whole genome shotgun (WGS) entry which is preliminary data.</text>
</comment>
<evidence type="ECO:0000313" key="1">
    <source>
        <dbReference type="EMBL" id="GJJ12988.1"/>
    </source>
</evidence>